<feature type="transmembrane region" description="Helical" evidence="1">
    <location>
        <begin position="305"/>
        <end position="322"/>
    </location>
</feature>
<evidence type="ECO:0000313" key="4">
    <source>
        <dbReference type="Proteomes" id="UP000467214"/>
    </source>
</evidence>
<evidence type="ECO:0000313" key="3">
    <source>
        <dbReference type="EMBL" id="MXR35879.1"/>
    </source>
</evidence>
<feature type="transmembrane region" description="Helical" evidence="1">
    <location>
        <begin position="249"/>
        <end position="268"/>
    </location>
</feature>
<keyword evidence="1" id="KW-0812">Transmembrane</keyword>
<sequence>MASERARPFAVGAAQLEVVVQHAIGQRRHGLQRLGLRQAGKNQLGVKQMQRAPCRSTQADGNIKIGAAQHLAVAQLLGVNATHLGIFIGRFARLETAVRLEPVKGRDHGMAGGLCALEALECRGLHGRIGLGGAFLFAGHGTALAEIRWIGRDCSRWRPCSGNRAHGFAYCGRLSHHDRMWHTLTNFGDSAVMIPAALAIGLWLALRRAWSQFLAWWLLLGAGSLLVLSSKLAFIGWGIGIPVIRFTGFSGHAFMSASTLPVLGYLLLEGYRSGLGRAGVLLGMGAALAVAVSRVVVGAHSPSEVISGCALGLWVAVLFLRMQGKTGRPQQTGLIIAVCLLVAAGALFGLRAPSQDFITQLALYLSGHAPAGW</sequence>
<comment type="caution">
    <text evidence="3">The sequence shown here is derived from an EMBL/GenBank/DDBJ whole genome shotgun (WGS) entry which is preliminary data.</text>
</comment>
<gene>
    <name evidence="3" type="ORF">GQF02_02680</name>
</gene>
<dbReference type="Pfam" id="PF01569">
    <property type="entry name" value="PAP2"/>
    <property type="match status" value="1"/>
</dbReference>
<feature type="transmembrane region" description="Helical" evidence="1">
    <location>
        <begin position="334"/>
        <end position="352"/>
    </location>
</feature>
<keyword evidence="1" id="KW-1133">Transmembrane helix</keyword>
<dbReference type="AlphaFoldDB" id="A0A845BI57"/>
<reference evidence="3 4" key="1">
    <citation type="submission" date="2019-12" db="EMBL/GenBank/DDBJ databases">
        <title>Neisseriaceae gen. nov. sp. Genome sequencing and assembly.</title>
        <authorList>
            <person name="Liu Z."/>
            <person name="Li A."/>
        </authorList>
    </citation>
    <scope>NUCLEOTIDE SEQUENCE [LARGE SCALE GENOMIC DNA]</scope>
    <source>
        <strain evidence="3 4">B2N2-7</strain>
    </source>
</reference>
<dbReference type="EMBL" id="WSSB01000002">
    <property type="protein sequence ID" value="MXR35879.1"/>
    <property type="molecule type" value="Genomic_DNA"/>
</dbReference>
<keyword evidence="4" id="KW-1185">Reference proteome</keyword>
<feature type="domain" description="Phosphatidic acid phosphatase type 2/haloperoxidase" evidence="2">
    <location>
        <begin position="250"/>
        <end position="325"/>
    </location>
</feature>
<organism evidence="3 4">
    <name type="scientific">Craterilacuibacter sinensis</name>
    <dbReference type="NCBI Taxonomy" id="2686017"/>
    <lineage>
        <taxon>Bacteria</taxon>
        <taxon>Pseudomonadati</taxon>
        <taxon>Pseudomonadota</taxon>
        <taxon>Betaproteobacteria</taxon>
        <taxon>Neisseriales</taxon>
        <taxon>Neisseriaceae</taxon>
        <taxon>Craterilacuibacter</taxon>
    </lineage>
</organism>
<dbReference type="InterPro" id="IPR036938">
    <property type="entry name" value="PAP2/HPO_sf"/>
</dbReference>
<dbReference type="Gene3D" id="1.20.144.10">
    <property type="entry name" value="Phosphatidic acid phosphatase type 2/haloperoxidase"/>
    <property type="match status" value="1"/>
</dbReference>
<proteinExistence type="predicted"/>
<evidence type="ECO:0000256" key="1">
    <source>
        <dbReference type="SAM" id="Phobius"/>
    </source>
</evidence>
<feature type="transmembrane region" description="Helical" evidence="1">
    <location>
        <begin position="213"/>
        <end position="237"/>
    </location>
</feature>
<dbReference type="InterPro" id="IPR000326">
    <property type="entry name" value="PAP2/HPO"/>
</dbReference>
<evidence type="ECO:0000259" key="2">
    <source>
        <dbReference type="Pfam" id="PF01569"/>
    </source>
</evidence>
<dbReference type="SUPFAM" id="SSF48317">
    <property type="entry name" value="Acid phosphatase/Vanadium-dependent haloperoxidase"/>
    <property type="match status" value="1"/>
</dbReference>
<name>A0A845BI57_9NEIS</name>
<keyword evidence="1" id="KW-0472">Membrane</keyword>
<dbReference type="Proteomes" id="UP000467214">
    <property type="component" value="Unassembled WGS sequence"/>
</dbReference>
<feature type="transmembrane region" description="Helical" evidence="1">
    <location>
        <begin position="280"/>
        <end position="299"/>
    </location>
</feature>
<protein>
    <submittedName>
        <fullName evidence="3">Phosphatase PAP2 family protein</fullName>
    </submittedName>
</protein>
<feature type="transmembrane region" description="Helical" evidence="1">
    <location>
        <begin position="187"/>
        <end position="206"/>
    </location>
</feature>
<accession>A0A845BI57</accession>